<evidence type="ECO:0000313" key="3">
    <source>
        <dbReference type="Proteomes" id="UP000822688"/>
    </source>
</evidence>
<comment type="caution">
    <text evidence="2">The sequence shown here is derived from an EMBL/GenBank/DDBJ whole genome shotgun (WGS) entry which is preliminary data.</text>
</comment>
<organism evidence="2 3">
    <name type="scientific">Ceratodon purpureus</name>
    <name type="common">Fire moss</name>
    <name type="synonym">Dicranum purpureum</name>
    <dbReference type="NCBI Taxonomy" id="3225"/>
    <lineage>
        <taxon>Eukaryota</taxon>
        <taxon>Viridiplantae</taxon>
        <taxon>Streptophyta</taxon>
        <taxon>Embryophyta</taxon>
        <taxon>Bryophyta</taxon>
        <taxon>Bryophytina</taxon>
        <taxon>Bryopsida</taxon>
        <taxon>Dicranidae</taxon>
        <taxon>Pseudoditrichales</taxon>
        <taxon>Ditrichaceae</taxon>
        <taxon>Ceratodon</taxon>
    </lineage>
</organism>
<proteinExistence type="predicted"/>
<dbReference type="AlphaFoldDB" id="A0A8T0H6N3"/>
<gene>
    <name evidence="2" type="ORF">KC19_7G015600</name>
</gene>
<sequence>MINSTRGLPIAVVCTMFLWIQSVCACWQCAWLCGTQCRNIRAAYQWLKDSFVFLELHQTVY</sequence>
<protein>
    <recommendedName>
        <fullName evidence="4">Secreted protein</fullName>
    </recommendedName>
</protein>
<keyword evidence="3" id="KW-1185">Reference proteome</keyword>
<accession>A0A8T0H6N3</accession>
<evidence type="ECO:0000313" key="2">
    <source>
        <dbReference type="EMBL" id="KAG0565808.1"/>
    </source>
</evidence>
<feature type="signal peptide" evidence="1">
    <location>
        <begin position="1"/>
        <end position="25"/>
    </location>
</feature>
<keyword evidence="1" id="KW-0732">Signal</keyword>
<feature type="chain" id="PRO_5035757909" description="Secreted protein" evidence="1">
    <location>
        <begin position="26"/>
        <end position="61"/>
    </location>
</feature>
<dbReference type="Proteomes" id="UP000822688">
    <property type="component" value="Chromosome 7"/>
</dbReference>
<evidence type="ECO:0008006" key="4">
    <source>
        <dbReference type="Google" id="ProtNLM"/>
    </source>
</evidence>
<dbReference type="EMBL" id="CM026428">
    <property type="protein sequence ID" value="KAG0565808.1"/>
    <property type="molecule type" value="Genomic_DNA"/>
</dbReference>
<name>A0A8T0H6N3_CERPU</name>
<reference evidence="2" key="1">
    <citation type="submission" date="2020-06" db="EMBL/GenBank/DDBJ databases">
        <title>WGS assembly of Ceratodon purpureus strain R40.</title>
        <authorList>
            <person name="Carey S.B."/>
            <person name="Jenkins J."/>
            <person name="Shu S."/>
            <person name="Lovell J.T."/>
            <person name="Sreedasyam A."/>
            <person name="Maumus F."/>
            <person name="Tiley G.P."/>
            <person name="Fernandez-Pozo N."/>
            <person name="Barry K."/>
            <person name="Chen C."/>
            <person name="Wang M."/>
            <person name="Lipzen A."/>
            <person name="Daum C."/>
            <person name="Saski C.A."/>
            <person name="Payton A.C."/>
            <person name="Mcbreen J.C."/>
            <person name="Conrad R.E."/>
            <person name="Kollar L.M."/>
            <person name="Olsson S."/>
            <person name="Huttunen S."/>
            <person name="Landis J.B."/>
            <person name="Wickett N.J."/>
            <person name="Johnson M.G."/>
            <person name="Rensing S.A."/>
            <person name="Grimwood J."/>
            <person name="Schmutz J."/>
            <person name="Mcdaniel S.F."/>
        </authorList>
    </citation>
    <scope>NUCLEOTIDE SEQUENCE</scope>
    <source>
        <strain evidence="2">R40</strain>
    </source>
</reference>
<evidence type="ECO:0000256" key="1">
    <source>
        <dbReference type="SAM" id="SignalP"/>
    </source>
</evidence>
<dbReference type="PROSITE" id="PS51257">
    <property type="entry name" value="PROKAR_LIPOPROTEIN"/>
    <property type="match status" value="1"/>
</dbReference>